<evidence type="ECO:0000256" key="3">
    <source>
        <dbReference type="ARBA" id="ARBA00022692"/>
    </source>
</evidence>
<feature type="domain" description="Major facilitator superfamily (MFS) profile" evidence="7">
    <location>
        <begin position="205"/>
        <end position="613"/>
    </location>
</feature>
<reference evidence="8" key="1">
    <citation type="journal article" date="2014" name="PLoS Genet.">
        <title>Signature Gene Expression Reveals Novel Clues to the Molecular Mechanisms of Dimorphic Transition in Penicillium marneffei.</title>
        <authorList>
            <person name="Yang E."/>
            <person name="Wang G."/>
            <person name="Cai J."/>
            <person name="Woo P.C."/>
            <person name="Lau S.K."/>
            <person name="Yuen K.-Y."/>
            <person name="Chow W.-N."/>
            <person name="Lin X."/>
        </authorList>
    </citation>
    <scope>NUCLEOTIDE SEQUENCE [LARGE SCALE GENOMIC DNA]</scope>
    <source>
        <strain evidence="8">PM1</strain>
    </source>
</reference>
<evidence type="ECO:0000256" key="4">
    <source>
        <dbReference type="ARBA" id="ARBA00022989"/>
    </source>
</evidence>
<feature type="transmembrane region" description="Helical" evidence="6">
    <location>
        <begin position="80"/>
        <end position="100"/>
    </location>
</feature>
<protein>
    <submittedName>
        <fullName evidence="8">High-affinity nicotinic acid transporter</fullName>
    </submittedName>
</protein>
<dbReference type="PANTHER" id="PTHR43791:SF46">
    <property type="entry name" value="MAJOR FACILITATOR SUPERFAMILY (MFS) PROFILE DOMAIN-CONTAINING PROTEIN-RELATED"/>
    <property type="match status" value="1"/>
</dbReference>
<dbReference type="FunFam" id="1.20.1250.20:FF:000034">
    <property type="entry name" value="MFS general substrate transporter"/>
    <property type="match status" value="1"/>
</dbReference>
<dbReference type="PANTHER" id="PTHR43791">
    <property type="entry name" value="PERMEASE-RELATED"/>
    <property type="match status" value="1"/>
</dbReference>
<feature type="transmembrane region" description="Helical" evidence="6">
    <location>
        <begin position="364"/>
        <end position="386"/>
    </location>
</feature>
<dbReference type="PROSITE" id="PS50850">
    <property type="entry name" value="MFS"/>
    <property type="match status" value="1"/>
</dbReference>
<comment type="caution">
    <text evidence="8">The sequence shown here is derived from an EMBL/GenBank/DDBJ whole genome shotgun (WGS) entry which is preliminary data.</text>
</comment>
<name>A0A093V0N4_TALMA</name>
<evidence type="ECO:0000256" key="1">
    <source>
        <dbReference type="ARBA" id="ARBA00004141"/>
    </source>
</evidence>
<proteinExistence type="predicted"/>
<feature type="transmembrane region" description="Helical" evidence="6">
    <location>
        <begin position="496"/>
        <end position="516"/>
    </location>
</feature>
<evidence type="ECO:0000256" key="6">
    <source>
        <dbReference type="SAM" id="Phobius"/>
    </source>
</evidence>
<dbReference type="GO" id="GO:0005886">
    <property type="term" value="C:plasma membrane"/>
    <property type="evidence" value="ECO:0007669"/>
    <property type="project" value="TreeGrafter"/>
</dbReference>
<evidence type="ECO:0000259" key="7">
    <source>
        <dbReference type="PROSITE" id="PS50850"/>
    </source>
</evidence>
<dbReference type="Pfam" id="PF07690">
    <property type="entry name" value="MFS_1"/>
    <property type="match status" value="1"/>
</dbReference>
<feature type="transmembrane region" description="Helical" evidence="6">
    <location>
        <begin position="436"/>
        <end position="460"/>
    </location>
</feature>
<keyword evidence="3 6" id="KW-0812">Transmembrane</keyword>
<dbReference type="Gene3D" id="1.20.1250.20">
    <property type="entry name" value="MFS general substrate transporter like domains"/>
    <property type="match status" value="2"/>
</dbReference>
<dbReference type="FunFam" id="1.20.1250.20:FF:000013">
    <property type="entry name" value="MFS general substrate transporter"/>
    <property type="match status" value="1"/>
</dbReference>
<feature type="transmembrane region" description="Helical" evidence="6">
    <location>
        <begin position="301"/>
        <end position="321"/>
    </location>
</feature>
<organism evidence="8">
    <name type="scientific">Talaromyces marneffei PM1</name>
    <dbReference type="NCBI Taxonomy" id="1077442"/>
    <lineage>
        <taxon>Eukaryota</taxon>
        <taxon>Fungi</taxon>
        <taxon>Dikarya</taxon>
        <taxon>Ascomycota</taxon>
        <taxon>Pezizomycotina</taxon>
        <taxon>Eurotiomycetes</taxon>
        <taxon>Eurotiomycetidae</taxon>
        <taxon>Eurotiales</taxon>
        <taxon>Trichocomaceae</taxon>
        <taxon>Talaromyces</taxon>
        <taxon>Talaromyces sect. Talaromyces</taxon>
    </lineage>
</organism>
<dbReference type="GO" id="GO:0022857">
    <property type="term" value="F:transmembrane transporter activity"/>
    <property type="evidence" value="ECO:0007669"/>
    <property type="project" value="InterPro"/>
</dbReference>
<evidence type="ECO:0000256" key="2">
    <source>
        <dbReference type="ARBA" id="ARBA00022448"/>
    </source>
</evidence>
<dbReference type="SUPFAM" id="SSF103473">
    <property type="entry name" value="MFS general substrate transporter"/>
    <property type="match status" value="1"/>
</dbReference>
<dbReference type="EMBL" id="JPOX01000022">
    <property type="protein sequence ID" value="KFX45755.1"/>
    <property type="molecule type" value="Genomic_DNA"/>
</dbReference>
<feature type="transmembrane region" description="Helical" evidence="6">
    <location>
        <begin position="592"/>
        <end position="613"/>
    </location>
</feature>
<dbReference type="InterPro" id="IPR020846">
    <property type="entry name" value="MFS_dom"/>
</dbReference>
<evidence type="ECO:0000313" key="8">
    <source>
        <dbReference type="EMBL" id="KFX45755.1"/>
    </source>
</evidence>
<feature type="transmembrane region" description="Helical" evidence="6">
    <location>
        <begin position="271"/>
        <end position="289"/>
    </location>
</feature>
<gene>
    <name evidence="8" type="ORF">GQ26_0221380</name>
</gene>
<accession>A0A093V0N4</accession>
<dbReference type="AlphaFoldDB" id="A0A093V0N4"/>
<feature type="transmembrane region" description="Helical" evidence="6">
    <location>
        <begin position="561"/>
        <end position="580"/>
    </location>
</feature>
<dbReference type="InterPro" id="IPR036259">
    <property type="entry name" value="MFS_trans_sf"/>
</dbReference>
<keyword evidence="4 6" id="KW-1133">Transmembrane helix</keyword>
<sequence>MGGGSGHSFRGLQVSTGSTKSVVVLDRRSPGQHQQSYRLTCAAPSPSMSEGADPLSSWLSSVMREEIDDQAGNLSSMFYVYYYDVFSAPLAIATILGWGFQGSATAAKLRPNPISRTTKLLTFKREQCFSDHMTADYTTSPTRTYHVLLGLDRMNPRQAAEHWSAVLHDIEAVTPSLDSPSVEDKGVSTAGVDEARLLRKIDMRVMPMLFIIYLVAFLDRVNISNALTLGLVTDLKLTGEMPNTALVVFYAPYILFEIPSNVLLKRLNPHVWLSGCIIAFGIVMLGQAFVSSYGGLIATRFFLGLAEAGIFPGSFYLISFWYKREEAQKRFTIYWSSVILAGAFGGLLATAISQMEGLRGMAAWRWIFCLEGIASILVGFAAFFFVTDFPKEASWLTPEEKAFLTEKTRSDESHNAPVTVNDVLQYLGNVKSHLGAIMYFTIVVPIYAFSYFAATIIRALGYNTVQTQLHTVPPFAAAFAYALIVAIWSDRVKLRYPFILASDVLIIVGVSLMLHFHGKGHFSAEYCGIIFITMGAFGGGAIIVCWILMNLQGHAQRGIGSAWTIGFGNAGGIVAVFLFLSKDAPNYTMGYWVLIGMVLLGVASTLLYGGLIWHEKRQALASGNIEKANSLSL</sequence>
<keyword evidence="2" id="KW-0813">Transport</keyword>
<evidence type="ECO:0000256" key="5">
    <source>
        <dbReference type="ARBA" id="ARBA00023136"/>
    </source>
</evidence>
<feature type="transmembrane region" description="Helical" evidence="6">
    <location>
        <begin position="472"/>
        <end position="489"/>
    </location>
</feature>
<keyword evidence="5 6" id="KW-0472">Membrane</keyword>
<feature type="transmembrane region" description="Helical" evidence="6">
    <location>
        <begin position="528"/>
        <end position="549"/>
    </location>
</feature>
<feature type="transmembrane region" description="Helical" evidence="6">
    <location>
        <begin position="333"/>
        <end position="352"/>
    </location>
</feature>
<feature type="transmembrane region" description="Helical" evidence="6">
    <location>
        <begin position="243"/>
        <end position="264"/>
    </location>
</feature>
<comment type="subcellular location">
    <subcellularLocation>
        <location evidence="1">Membrane</location>
        <topology evidence="1">Multi-pass membrane protein</topology>
    </subcellularLocation>
</comment>
<dbReference type="InterPro" id="IPR011701">
    <property type="entry name" value="MFS"/>
</dbReference>
<feature type="transmembrane region" description="Helical" evidence="6">
    <location>
        <begin position="205"/>
        <end position="223"/>
    </location>
</feature>